<keyword evidence="4" id="KW-0808">Transferase</keyword>
<dbReference type="SUPFAM" id="SSF75304">
    <property type="entry name" value="Amidase signature (AS) enzymes"/>
    <property type="match status" value="1"/>
</dbReference>
<evidence type="ECO:0000313" key="5">
    <source>
        <dbReference type="Proteomes" id="UP000199569"/>
    </source>
</evidence>
<dbReference type="Proteomes" id="UP000199569">
    <property type="component" value="Unassembled WGS sequence"/>
</dbReference>
<comment type="function">
    <text evidence="1">Hydrolyzes indole-3-acetamide (IAM) into indole-3-acetic acid (IAA).</text>
</comment>
<dbReference type="InterPro" id="IPR000120">
    <property type="entry name" value="Amidase"/>
</dbReference>
<accession>A0A1G5LJ23</accession>
<dbReference type="OrthoDB" id="9811471at2"/>
<dbReference type="STRING" id="549386.SAMN02927923_04384"/>
<dbReference type="GO" id="GO:0016740">
    <property type="term" value="F:transferase activity"/>
    <property type="evidence" value="ECO:0007669"/>
    <property type="project" value="UniProtKB-KW"/>
</dbReference>
<proteinExistence type="predicted"/>
<dbReference type="RefSeq" id="WP_091139493.1">
    <property type="nucleotide sequence ID" value="NZ_FMVJ01000019.1"/>
</dbReference>
<protein>
    <recommendedName>
        <fullName evidence="2">Indoleacetamide hydrolase</fullName>
    </recommendedName>
</protein>
<dbReference type="PANTHER" id="PTHR11895">
    <property type="entry name" value="TRANSAMIDASE"/>
    <property type="match status" value="1"/>
</dbReference>
<evidence type="ECO:0000259" key="3">
    <source>
        <dbReference type="Pfam" id="PF01425"/>
    </source>
</evidence>
<name>A0A1G5LJ23_9HYPH</name>
<evidence type="ECO:0000256" key="1">
    <source>
        <dbReference type="ARBA" id="ARBA00003871"/>
    </source>
</evidence>
<dbReference type="Pfam" id="PF01425">
    <property type="entry name" value="Amidase"/>
    <property type="match status" value="1"/>
</dbReference>
<dbReference type="InterPro" id="IPR023631">
    <property type="entry name" value="Amidase_dom"/>
</dbReference>
<reference evidence="4 5" key="1">
    <citation type="submission" date="2016-10" db="EMBL/GenBank/DDBJ databases">
        <authorList>
            <person name="de Groot N.N."/>
        </authorList>
    </citation>
    <scope>NUCLEOTIDE SEQUENCE [LARGE SCALE GENOMIC DNA]</scope>
    <source>
        <strain evidence="4 5">CGMCC 1.7666</strain>
    </source>
</reference>
<dbReference type="InterPro" id="IPR036928">
    <property type="entry name" value="AS_sf"/>
</dbReference>
<dbReference type="PANTHER" id="PTHR11895:SF176">
    <property type="entry name" value="AMIDASE AMID-RELATED"/>
    <property type="match status" value="1"/>
</dbReference>
<dbReference type="EMBL" id="FMVJ01000019">
    <property type="protein sequence ID" value="SCZ12806.1"/>
    <property type="molecule type" value="Genomic_DNA"/>
</dbReference>
<evidence type="ECO:0000313" key="4">
    <source>
        <dbReference type="EMBL" id="SCZ12806.1"/>
    </source>
</evidence>
<evidence type="ECO:0000256" key="2">
    <source>
        <dbReference type="ARBA" id="ARBA00021874"/>
    </source>
</evidence>
<dbReference type="Gene3D" id="3.90.1300.10">
    <property type="entry name" value="Amidase signature (AS) domain"/>
    <property type="match status" value="1"/>
</dbReference>
<dbReference type="PROSITE" id="PS00571">
    <property type="entry name" value="AMIDASES"/>
    <property type="match status" value="1"/>
</dbReference>
<keyword evidence="5" id="KW-1185">Reference proteome</keyword>
<dbReference type="AlphaFoldDB" id="A0A1G5LJ23"/>
<gene>
    <name evidence="4" type="ORF">SAMN02927923_04384</name>
</gene>
<feature type="domain" description="Amidase" evidence="3">
    <location>
        <begin position="31"/>
        <end position="439"/>
    </location>
</feature>
<sequence length="463" mass="48497">MVALENDPLGREGLHEFAQRFRNGEISSEQATRTYLSRIEVLDPSLGAFQHVAAEQALKTACAIDMLFAAGTDLGPLMGVPVAVKDLFVVDGMPTTAGSKMNIDDIAGEEGPLVRSLRQAGCVILGKTKTVEFALGITGVSSAHGTPVNPWDAQTPRLPGGSSSGSGVAVAAGLCAFAIGSDTGGSVRVPAAFNGIFGFKPTPGFFSTDGAFPLAPHLDTPGLLTRTARDTALAIAALTGKPEARAFPIEVLRLGVPQEYFFDNLDPVVDAQIKGALEALSAAGCRLSPVSVPEARERERYFPAVLPACLIATLGRDRFLAACNQMDPIVAQRAASGLDVTAADYLALEAQRTRSRRSVSERFSGFDGWVTPTTTTPPPPVTDLDDGRKALELALGMTRNTQPANYFACPAVSIPLPQKPGCLPVGLQIICPEGADVQALSVALTIEQVIGSSMAPDPACFIR</sequence>
<organism evidence="4 5">
    <name type="scientific">Microvirga guangxiensis</name>
    <dbReference type="NCBI Taxonomy" id="549386"/>
    <lineage>
        <taxon>Bacteria</taxon>
        <taxon>Pseudomonadati</taxon>
        <taxon>Pseudomonadota</taxon>
        <taxon>Alphaproteobacteria</taxon>
        <taxon>Hyphomicrobiales</taxon>
        <taxon>Methylobacteriaceae</taxon>
        <taxon>Microvirga</taxon>
    </lineage>
</organism>
<dbReference type="InterPro" id="IPR020556">
    <property type="entry name" value="Amidase_CS"/>
</dbReference>